<accession>A0A6N9T647</accession>
<keyword evidence="2" id="KW-0489">Methyltransferase</keyword>
<dbReference type="NCBIfam" id="TIGR01444">
    <property type="entry name" value="fkbM_fam"/>
    <property type="match status" value="1"/>
</dbReference>
<dbReference type="AlphaFoldDB" id="A0A6N9T647"/>
<dbReference type="Pfam" id="PF05050">
    <property type="entry name" value="Methyltransf_21"/>
    <property type="match status" value="1"/>
</dbReference>
<dbReference type="InterPro" id="IPR006342">
    <property type="entry name" value="FkbM_mtfrase"/>
</dbReference>
<name>A0A6N9T647_9HYPH</name>
<dbReference type="SUPFAM" id="SSF53335">
    <property type="entry name" value="S-adenosyl-L-methionine-dependent methyltransferases"/>
    <property type="match status" value="1"/>
</dbReference>
<feature type="domain" description="Methyltransferase FkbM" evidence="1">
    <location>
        <begin position="9"/>
        <end position="162"/>
    </location>
</feature>
<evidence type="ECO:0000313" key="2">
    <source>
        <dbReference type="EMBL" id="NDW06864.1"/>
    </source>
</evidence>
<dbReference type="EMBL" id="JAAAMG010000021">
    <property type="protein sequence ID" value="NDW06864.1"/>
    <property type="molecule type" value="Genomic_DNA"/>
</dbReference>
<evidence type="ECO:0000259" key="1">
    <source>
        <dbReference type="Pfam" id="PF05050"/>
    </source>
</evidence>
<dbReference type="GO" id="GO:0032259">
    <property type="term" value="P:methylation"/>
    <property type="evidence" value="ECO:0007669"/>
    <property type="project" value="UniProtKB-KW"/>
</dbReference>
<keyword evidence="3" id="KW-1185">Reference proteome</keyword>
<dbReference type="GO" id="GO:0008168">
    <property type="term" value="F:methyltransferase activity"/>
    <property type="evidence" value="ECO:0007669"/>
    <property type="project" value="UniProtKB-KW"/>
</dbReference>
<comment type="caution">
    <text evidence="2">The sequence shown here is derived from an EMBL/GenBank/DDBJ whole genome shotgun (WGS) entry which is preliminary data.</text>
</comment>
<dbReference type="InterPro" id="IPR029063">
    <property type="entry name" value="SAM-dependent_MTases_sf"/>
</dbReference>
<protein>
    <submittedName>
        <fullName evidence="2">FkbM family methyltransferase</fullName>
    </submittedName>
</protein>
<dbReference type="Gene3D" id="3.40.50.150">
    <property type="entry name" value="Vaccinia Virus protein VP39"/>
    <property type="match status" value="1"/>
</dbReference>
<gene>
    <name evidence="2" type="ORF">GTK09_20835</name>
</gene>
<dbReference type="RefSeq" id="WP_163465323.1">
    <property type="nucleotide sequence ID" value="NZ_JAAAMG010000021.1"/>
</dbReference>
<dbReference type="Proteomes" id="UP000469011">
    <property type="component" value="Unassembled WGS sequence"/>
</dbReference>
<evidence type="ECO:0000313" key="3">
    <source>
        <dbReference type="Proteomes" id="UP000469011"/>
    </source>
</evidence>
<reference evidence="2 3" key="1">
    <citation type="submission" date="2020-01" db="EMBL/GenBank/DDBJ databases">
        <title>Jiella pacifica sp. nov.</title>
        <authorList>
            <person name="Xue Z."/>
            <person name="Zhu S."/>
            <person name="Chen J."/>
            <person name="Yang J."/>
        </authorList>
    </citation>
    <scope>NUCLEOTIDE SEQUENCE [LARGE SCALE GENOMIC DNA]</scope>
    <source>
        <strain evidence="2 3">40Bstr34</strain>
    </source>
</reference>
<keyword evidence="2" id="KW-0808">Transferase</keyword>
<proteinExistence type="predicted"/>
<organism evidence="2 3">
    <name type="scientific">Jiella pacifica</name>
    <dbReference type="NCBI Taxonomy" id="2696469"/>
    <lineage>
        <taxon>Bacteria</taxon>
        <taxon>Pseudomonadati</taxon>
        <taxon>Pseudomonadota</taxon>
        <taxon>Alphaproteobacteria</taxon>
        <taxon>Hyphomicrobiales</taxon>
        <taxon>Aurantimonadaceae</taxon>
        <taxon>Jiella</taxon>
    </lineage>
</organism>
<sequence>MKTQAFVMDLGMNNGDDTAYYLAKGFAVVALEANGDLVATCRRRFAEAIESGRLTIVEAAIFSSEGEVTFLVNEANDHWSSIEPGWAGREDTATRPVRVPAVTLGTLFQRYGVPHYLKIDVEGVDGIVLDQLAEAPVRPTYVSVEDCRFGFDYVETLSRAGYERFKLLDQSRVPTLDDPAISHRFPAGSSGPFGEDVPGEWLERQDFVELYATTVRDRAGNRLAPRTRWWDIHASTAGGPHGSR</sequence>